<evidence type="ECO:0000313" key="3">
    <source>
        <dbReference type="EMBL" id="PZR31457.1"/>
    </source>
</evidence>
<dbReference type="InterPro" id="IPR052698">
    <property type="entry name" value="MoCofactor_Util/Proc"/>
</dbReference>
<proteinExistence type="predicted"/>
<evidence type="ECO:0000313" key="4">
    <source>
        <dbReference type="Proteomes" id="UP000249393"/>
    </source>
</evidence>
<dbReference type="InterPro" id="IPR003777">
    <property type="entry name" value="XdhC_CoxI"/>
</dbReference>
<protein>
    <submittedName>
        <fullName evidence="3">Xanthine dehydrogenase</fullName>
    </submittedName>
</protein>
<reference evidence="3 4" key="1">
    <citation type="submission" date="2017-08" db="EMBL/GenBank/DDBJ databases">
        <title>Infants hospitalized years apart are colonized by the same room-sourced microbial strains.</title>
        <authorList>
            <person name="Brooks B."/>
            <person name="Olm M.R."/>
            <person name="Firek B.A."/>
            <person name="Baker R."/>
            <person name="Thomas B.C."/>
            <person name="Morowitz M.J."/>
            <person name="Banfield J.F."/>
        </authorList>
    </citation>
    <scope>NUCLEOTIDE SEQUENCE [LARGE SCALE GENOMIC DNA]</scope>
    <source>
        <strain evidence="3">S2_003_000_R2_4</strain>
    </source>
</reference>
<evidence type="ECO:0000259" key="2">
    <source>
        <dbReference type="Pfam" id="PF13478"/>
    </source>
</evidence>
<dbReference type="Pfam" id="PF13478">
    <property type="entry name" value="XdhC_C"/>
    <property type="match status" value="1"/>
</dbReference>
<gene>
    <name evidence="3" type="ORF">DI526_19650</name>
</gene>
<name>A0A2W5UY57_9CAUL</name>
<comment type="caution">
    <text evidence="3">The sequence shown here is derived from an EMBL/GenBank/DDBJ whole genome shotgun (WGS) entry which is preliminary data.</text>
</comment>
<dbReference type="Gene3D" id="3.40.50.720">
    <property type="entry name" value="NAD(P)-binding Rossmann-like Domain"/>
    <property type="match status" value="1"/>
</dbReference>
<organism evidence="3 4">
    <name type="scientific">Caulobacter segnis</name>
    <dbReference type="NCBI Taxonomy" id="88688"/>
    <lineage>
        <taxon>Bacteria</taxon>
        <taxon>Pseudomonadati</taxon>
        <taxon>Pseudomonadota</taxon>
        <taxon>Alphaproteobacteria</taxon>
        <taxon>Caulobacterales</taxon>
        <taxon>Caulobacteraceae</taxon>
        <taxon>Caulobacter</taxon>
    </lineage>
</organism>
<dbReference type="EMBL" id="QFQZ01000086">
    <property type="protein sequence ID" value="PZR31457.1"/>
    <property type="molecule type" value="Genomic_DNA"/>
</dbReference>
<sequence length="322" mass="33976">MMNHRYNAAWPMHGMADDVRPALSDALSRGPAALATIVSLGGGGPRPVGTQMVFGVDILSGFLSGGCIEADVEGHAQAVLADGHPRRLVYGEGSPWPDIRLLCGARVEVLVERITTDDAAATTLLDLARRRRPAFWASDGARRACAEERHALWSGAFQRLYEPTPRLIVVGGDPTALAVASLGAQSGFETTMLRPKGPSSPPPLPGVRYRRDGVEAALADIGLDAWTAVAVCGHEPEQDHAALLAALPSDAPYVGLLGARRRLPERLARLRSDGISTRDLAKLRAPIGLDLGGKAPFEVAVAVIGEVIASRPPAAASHRLET</sequence>
<accession>A0A2W5UY57</accession>
<feature type="domain" description="XdhC- CoxI" evidence="1">
    <location>
        <begin position="29"/>
        <end position="91"/>
    </location>
</feature>
<dbReference type="Proteomes" id="UP000249393">
    <property type="component" value="Unassembled WGS sequence"/>
</dbReference>
<dbReference type="AlphaFoldDB" id="A0A2W5UY57"/>
<feature type="domain" description="XdhC Rossmann" evidence="2">
    <location>
        <begin position="167"/>
        <end position="307"/>
    </location>
</feature>
<dbReference type="PANTHER" id="PTHR30388:SF4">
    <property type="entry name" value="MOLYBDENUM COFACTOR INSERTION CHAPERONE PAOD"/>
    <property type="match status" value="1"/>
</dbReference>
<dbReference type="InterPro" id="IPR027051">
    <property type="entry name" value="XdhC_Rossmann_dom"/>
</dbReference>
<dbReference type="Pfam" id="PF02625">
    <property type="entry name" value="XdhC_CoxI"/>
    <property type="match status" value="1"/>
</dbReference>
<evidence type="ECO:0000259" key="1">
    <source>
        <dbReference type="Pfam" id="PF02625"/>
    </source>
</evidence>
<dbReference type="PANTHER" id="PTHR30388">
    <property type="entry name" value="ALDEHYDE OXIDOREDUCTASE MOLYBDENUM COFACTOR ASSEMBLY PROTEIN"/>
    <property type="match status" value="1"/>
</dbReference>